<keyword evidence="6 10" id="KW-1133">Transmembrane helix</keyword>
<keyword evidence="8 10" id="KW-0472">Membrane</keyword>
<keyword evidence="7 10" id="KW-0793">Thylakoid</keyword>
<evidence type="ECO:0000256" key="12">
    <source>
        <dbReference type="SAM" id="Phobius"/>
    </source>
</evidence>
<dbReference type="Proteomes" id="UP000217895">
    <property type="component" value="Chromosome"/>
</dbReference>
<protein>
    <recommendedName>
        <fullName evidence="10 11">Photosystem II reaction center protein Z</fullName>
        <shortName evidence="10">PSII-Z</shortName>
    </recommendedName>
</protein>
<dbReference type="GO" id="GO:0015979">
    <property type="term" value="P:photosynthesis"/>
    <property type="evidence" value="ECO:0007669"/>
    <property type="project" value="UniProtKB-UniRule"/>
</dbReference>
<evidence type="ECO:0000256" key="7">
    <source>
        <dbReference type="ARBA" id="ARBA00023078"/>
    </source>
</evidence>
<comment type="subunit">
    <text evidence="10">PSII is composed of 1 copy each of membrane proteins PsbA, PsbB, PsbC, PsbD, PsbE, PsbF, PsbH, PsbI, PsbJ, PsbK, PsbL, PsbM, PsbT, PsbX, PsbY, PsbZ, Psb30/Ycf12, peripheral proteins PsbO, CyanoQ (PsbQ), PsbU, PsbV and a large number of cofactors. It forms dimeric complexes.</text>
</comment>
<organism evidence="13 14">
    <name type="scientific">Leptolyngbya boryana NIES-2135</name>
    <dbReference type="NCBI Taxonomy" id="1973484"/>
    <lineage>
        <taxon>Bacteria</taxon>
        <taxon>Bacillati</taxon>
        <taxon>Cyanobacteriota</taxon>
        <taxon>Cyanophyceae</taxon>
        <taxon>Leptolyngbyales</taxon>
        <taxon>Leptolyngbyaceae</taxon>
        <taxon>Leptolyngbya group</taxon>
        <taxon>Leptolyngbya</taxon>
    </lineage>
</organism>
<gene>
    <name evidence="10" type="primary">psbZ</name>
    <name evidence="13" type="ORF">NIES2135_01330</name>
</gene>
<name>A0A1Z4J9B2_LEPBY</name>
<comment type="function">
    <text evidence="11">Controls the interaction of photosystem II (PSII) cores with the light-harvesting antenna, regulates electron flow through the 2 photosystem reaction centers. PSII is a light-driven water plastoquinone oxidoreductase, using light energy to abstract electrons from H(2)O, generating a proton gradient subsequently used for ATP formation.</text>
</comment>
<comment type="similarity">
    <text evidence="2 10 11">Belongs to the PsbZ family.</text>
</comment>
<evidence type="ECO:0000313" key="13">
    <source>
        <dbReference type="EMBL" id="BAY53330.1"/>
    </source>
</evidence>
<keyword evidence="9 10" id="KW-0604">Photosystem II</keyword>
<proteinExistence type="inferred from homology"/>
<feature type="transmembrane region" description="Helical" evidence="12">
    <location>
        <begin position="38"/>
        <end position="61"/>
    </location>
</feature>
<evidence type="ECO:0000256" key="5">
    <source>
        <dbReference type="ARBA" id="ARBA00022692"/>
    </source>
</evidence>
<evidence type="ECO:0000313" key="14">
    <source>
        <dbReference type="Proteomes" id="UP000217895"/>
    </source>
</evidence>
<evidence type="ECO:0000256" key="1">
    <source>
        <dbReference type="ARBA" id="ARBA00004141"/>
    </source>
</evidence>
<evidence type="ECO:0000256" key="11">
    <source>
        <dbReference type="RuleBase" id="RU003472"/>
    </source>
</evidence>
<dbReference type="InterPro" id="IPR036512">
    <property type="entry name" value="PSII_PsbZ_sf"/>
</dbReference>
<evidence type="ECO:0000256" key="8">
    <source>
        <dbReference type="ARBA" id="ARBA00023136"/>
    </source>
</evidence>
<keyword evidence="14" id="KW-1185">Reference proteome</keyword>
<evidence type="ECO:0000256" key="6">
    <source>
        <dbReference type="ARBA" id="ARBA00022989"/>
    </source>
</evidence>
<comment type="subcellular location">
    <subcellularLocation>
        <location evidence="10">Cellular thylakoid membrane</location>
        <topology evidence="10">Multi-pass membrane protein</topology>
    </subcellularLocation>
    <subcellularLocation>
        <location evidence="1">Membrane</location>
        <topology evidence="1">Multi-pass membrane protein</topology>
    </subcellularLocation>
</comment>
<accession>A0A1Z4J9B2</accession>
<dbReference type="GO" id="GO:0031676">
    <property type="term" value="C:plasma membrane-derived thylakoid membrane"/>
    <property type="evidence" value="ECO:0007669"/>
    <property type="project" value="UniProtKB-SubCell"/>
</dbReference>
<dbReference type="Gene3D" id="1.10.287.740">
    <property type="entry name" value="Photosystem II PsbZ, reaction centre"/>
    <property type="match status" value="1"/>
</dbReference>
<comment type="function">
    <text evidence="10">May control the interaction of photosystem II (PSII) cores with the light-harvesting antenna, regulates electron flow through the 2 photosystem reaction centers. PSII is a light-driven water plastoquinone oxidoreductase, using light energy to abstract electrons from H(2)O, generating a proton gradient subsequently used for ATP formation.</text>
</comment>
<evidence type="ECO:0000256" key="3">
    <source>
        <dbReference type="ARBA" id="ARBA00022469"/>
    </source>
</evidence>
<keyword evidence="3 10" id="KW-0674">Reaction center</keyword>
<evidence type="ECO:0000256" key="4">
    <source>
        <dbReference type="ARBA" id="ARBA00022531"/>
    </source>
</evidence>
<evidence type="ECO:0000256" key="2">
    <source>
        <dbReference type="ARBA" id="ARBA00008367"/>
    </source>
</evidence>
<sequence length="62" mass="6906">MTFIFQLALLALVLFSFIMVVGVPVAYASPQNWDTSKRLLYLGSGIWFALVIVVGLLNYLVI</sequence>
<dbReference type="HAMAP" id="MF_00644">
    <property type="entry name" value="PSII_PsbZ"/>
    <property type="match status" value="1"/>
</dbReference>
<keyword evidence="5 10" id="KW-0812">Transmembrane</keyword>
<evidence type="ECO:0000256" key="10">
    <source>
        <dbReference type="HAMAP-Rule" id="MF_00644"/>
    </source>
</evidence>
<dbReference type="PANTHER" id="PTHR34971">
    <property type="entry name" value="PHOTOSYSTEM II REACTION CENTER PROTEIN Z"/>
    <property type="match status" value="1"/>
</dbReference>
<dbReference type="SUPFAM" id="SSF161055">
    <property type="entry name" value="PsbZ-like"/>
    <property type="match status" value="1"/>
</dbReference>
<dbReference type="Pfam" id="PF01737">
    <property type="entry name" value="Ycf9"/>
    <property type="match status" value="1"/>
</dbReference>
<dbReference type="AlphaFoldDB" id="A0A1Z4J9B2"/>
<dbReference type="EMBL" id="AP018203">
    <property type="protein sequence ID" value="BAY53330.1"/>
    <property type="molecule type" value="Genomic_DNA"/>
</dbReference>
<dbReference type="GO" id="GO:0042549">
    <property type="term" value="P:photosystem II stabilization"/>
    <property type="evidence" value="ECO:0007669"/>
    <property type="project" value="InterPro"/>
</dbReference>
<dbReference type="PANTHER" id="PTHR34971:SF2">
    <property type="entry name" value="PHOTOSYSTEM II REACTION CENTER PROTEIN Z"/>
    <property type="match status" value="1"/>
</dbReference>
<reference evidence="13 14" key="1">
    <citation type="submission" date="2017-06" db="EMBL/GenBank/DDBJ databases">
        <title>Genome sequencing of cyanobaciteial culture collection at National Institute for Environmental Studies (NIES).</title>
        <authorList>
            <person name="Hirose Y."/>
            <person name="Shimura Y."/>
            <person name="Fujisawa T."/>
            <person name="Nakamura Y."/>
            <person name="Kawachi M."/>
        </authorList>
    </citation>
    <scope>NUCLEOTIDE SEQUENCE [LARGE SCALE GENOMIC DNA]</scope>
    <source>
        <strain evidence="13 14">NIES-2135</strain>
    </source>
</reference>
<dbReference type="InterPro" id="IPR002644">
    <property type="entry name" value="PSII_PsbZ"/>
</dbReference>
<evidence type="ECO:0000256" key="9">
    <source>
        <dbReference type="ARBA" id="ARBA00023276"/>
    </source>
</evidence>
<keyword evidence="4 10" id="KW-0602">Photosynthesis</keyword>
<dbReference type="NCBIfam" id="TIGR03043">
    <property type="entry name" value="PS_II_psbZ"/>
    <property type="match status" value="1"/>
</dbReference>
<dbReference type="GO" id="GO:0009539">
    <property type="term" value="C:photosystem II reaction center"/>
    <property type="evidence" value="ECO:0007669"/>
    <property type="project" value="InterPro"/>
</dbReference>